<accession>A0A672H8P4</accession>
<proteinExistence type="predicted"/>
<sequence>TVIYDGGYSPLIQAPAMRGSAAHRQANKKKMEEKNVCEKKCTKGSSAQVGQSPLFKGPLWTGDGLRGCLRPDVLRPRLQPLHREAGGALPLQVPLVLLRHLQEVREDRGAIRLQMSPGAARHPPPAALHLQHPATPRLHRLTKALPEGFLSS</sequence>
<reference evidence="1" key="2">
    <citation type="submission" date="2025-08" db="UniProtKB">
        <authorList>
            <consortium name="Ensembl"/>
        </authorList>
    </citation>
    <scope>IDENTIFICATION</scope>
</reference>
<organism evidence="1 2">
    <name type="scientific">Salarias fasciatus</name>
    <name type="common">Jewelled blenny</name>
    <name type="synonym">Blennius fasciatus</name>
    <dbReference type="NCBI Taxonomy" id="181472"/>
    <lineage>
        <taxon>Eukaryota</taxon>
        <taxon>Metazoa</taxon>
        <taxon>Chordata</taxon>
        <taxon>Craniata</taxon>
        <taxon>Vertebrata</taxon>
        <taxon>Euteleostomi</taxon>
        <taxon>Actinopterygii</taxon>
        <taxon>Neopterygii</taxon>
        <taxon>Teleostei</taxon>
        <taxon>Neoteleostei</taxon>
        <taxon>Acanthomorphata</taxon>
        <taxon>Ovalentaria</taxon>
        <taxon>Blenniimorphae</taxon>
        <taxon>Blenniiformes</taxon>
        <taxon>Blennioidei</taxon>
        <taxon>Blenniidae</taxon>
        <taxon>Salariinae</taxon>
        <taxon>Salarias</taxon>
    </lineage>
</organism>
<keyword evidence="2" id="KW-1185">Reference proteome</keyword>
<dbReference type="InParanoid" id="A0A672H8P4"/>
<evidence type="ECO:0000313" key="1">
    <source>
        <dbReference type="Ensembl" id="ENSSFAP00005025435.1"/>
    </source>
</evidence>
<reference evidence="1" key="1">
    <citation type="submission" date="2019-06" db="EMBL/GenBank/DDBJ databases">
        <authorList>
            <consortium name="Wellcome Sanger Institute Data Sharing"/>
        </authorList>
    </citation>
    <scope>NUCLEOTIDE SEQUENCE [LARGE SCALE GENOMIC DNA]</scope>
</reference>
<reference evidence="1" key="3">
    <citation type="submission" date="2025-09" db="UniProtKB">
        <authorList>
            <consortium name="Ensembl"/>
        </authorList>
    </citation>
    <scope>IDENTIFICATION</scope>
</reference>
<protein>
    <submittedName>
        <fullName evidence="1">Uncharacterized protein</fullName>
    </submittedName>
</protein>
<name>A0A672H8P4_SALFA</name>
<dbReference type="AlphaFoldDB" id="A0A672H8P4"/>
<dbReference type="Proteomes" id="UP000472267">
    <property type="component" value="Chromosome 10"/>
</dbReference>
<evidence type="ECO:0000313" key="2">
    <source>
        <dbReference type="Proteomes" id="UP000472267"/>
    </source>
</evidence>
<dbReference type="Ensembl" id="ENSSFAT00005026450.1">
    <property type="protein sequence ID" value="ENSSFAP00005025435.1"/>
    <property type="gene ID" value="ENSSFAG00005013087.1"/>
</dbReference>